<evidence type="ECO:0000313" key="4">
    <source>
        <dbReference type="Proteomes" id="UP001180845"/>
    </source>
</evidence>
<feature type="region of interest" description="Disordered" evidence="1">
    <location>
        <begin position="176"/>
        <end position="204"/>
    </location>
</feature>
<keyword evidence="2" id="KW-0472">Membrane</keyword>
<name>A0AAE3ZF76_9ACTN</name>
<accession>A0AAE3ZF76</accession>
<dbReference type="RefSeq" id="WP_310273448.1">
    <property type="nucleotide sequence ID" value="NZ_JAVDXW010000001.1"/>
</dbReference>
<gene>
    <name evidence="3" type="ORF">JOF55_002333</name>
</gene>
<keyword evidence="2" id="KW-0812">Transmembrane</keyword>
<protein>
    <submittedName>
        <fullName evidence="3">Uncharacterized protein</fullName>
    </submittedName>
</protein>
<dbReference type="Proteomes" id="UP001180845">
    <property type="component" value="Unassembled WGS sequence"/>
</dbReference>
<feature type="transmembrane region" description="Helical" evidence="2">
    <location>
        <begin position="41"/>
        <end position="64"/>
    </location>
</feature>
<dbReference type="EMBL" id="JAVDXW010000001">
    <property type="protein sequence ID" value="MDR7302152.1"/>
    <property type="molecule type" value="Genomic_DNA"/>
</dbReference>
<evidence type="ECO:0000313" key="3">
    <source>
        <dbReference type="EMBL" id="MDR7302152.1"/>
    </source>
</evidence>
<proteinExistence type="predicted"/>
<organism evidence="3 4">
    <name type="scientific">Haloactinomyces albus</name>
    <dbReference type="NCBI Taxonomy" id="1352928"/>
    <lineage>
        <taxon>Bacteria</taxon>
        <taxon>Bacillati</taxon>
        <taxon>Actinomycetota</taxon>
        <taxon>Actinomycetes</taxon>
        <taxon>Actinopolysporales</taxon>
        <taxon>Actinopolysporaceae</taxon>
        <taxon>Haloactinomyces</taxon>
    </lineage>
</organism>
<feature type="region of interest" description="Disordered" evidence="1">
    <location>
        <begin position="1"/>
        <end position="24"/>
    </location>
</feature>
<feature type="compositionally biased region" description="Polar residues" evidence="1">
    <location>
        <begin position="84"/>
        <end position="93"/>
    </location>
</feature>
<feature type="region of interest" description="Disordered" evidence="1">
    <location>
        <begin position="137"/>
        <end position="160"/>
    </location>
</feature>
<evidence type="ECO:0000256" key="2">
    <source>
        <dbReference type="SAM" id="Phobius"/>
    </source>
</evidence>
<dbReference type="AlphaFoldDB" id="A0AAE3ZF76"/>
<feature type="compositionally biased region" description="Basic and acidic residues" evidence="1">
    <location>
        <begin position="1"/>
        <end position="14"/>
    </location>
</feature>
<reference evidence="3" key="1">
    <citation type="submission" date="2023-07" db="EMBL/GenBank/DDBJ databases">
        <title>Sequencing the genomes of 1000 actinobacteria strains.</title>
        <authorList>
            <person name="Klenk H.-P."/>
        </authorList>
    </citation>
    <scope>NUCLEOTIDE SEQUENCE</scope>
    <source>
        <strain evidence="3">DSM 45977</strain>
    </source>
</reference>
<sequence length="239" mass="24388">MNERKLEELFRDAAHAAPPASFDEQDIAKGARRVTARRRMVAAGGSLAVVAVLAGGLGAGTGVFTSEVNPQAGPAQGGPPQGGTEQSPTNRAPRTSDPHSGPTVLGVPRAGQGQSGQDHCGPPDRDLAAALAQQLPEATQATTPVAADSCPRGSRTASFQVRQGAAAGNVTVVLSPAGSVPSEQRGPGEQQQPDGTRQVTERADSGHILMVRSNPDSGSPAAPYAERLPAIADRLTGRF</sequence>
<feature type="region of interest" description="Disordered" evidence="1">
    <location>
        <begin position="60"/>
        <end position="125"/>
    </location>
</feature>
<keyword evidence="4" id="KW-1185">Reference proteome</keyword>
<comment type="caution">
    <text evidence="3">The sequence shown here is derived from an EMBL/GenBank/DDBJ whole genome shotgun (WGS) entry which is preliminary data.</text>
</comment>
<keyword evidence="2" id="KW-1133">Transmembrane helix</keyword>
<evidence type="ECO:0000256" key="1">
    <source>
        <dbReference type="SAM" id="MobiDB-lite"/>
    </source>
</evidence>
<feature type="compositionally biased region" description="Polar residues" evidence="1">
    <location>
        <begin position="189"/>
        <end position="198"/>
    </location>
</feature>